<dbReference type="OrthoDB" id="262615at2"/>
<comment type="caution">
    <text evidence="2">The sequence shown here is derived from an EMBL/GenBank/DDBJ whole genome shotgun (WGS) entry which is preliminary data.</text>
</comment>
<evidence type="ECO:0000313" key="3">
    <source>
        <dbReference type="Proteomes" id="UP000019102"/>
    </source>
</evidence>
<dbReference type="AlphaFoldDB" id="W4VPS5"/>
<proteinExistence type="predicted"/>
<dbReference type="Proteomes" id="UP000019102">
    <property type="component" value="Unassembled WGS sequence"/>
</dbReference>
<name>W4VPS5_9BACI</name>
<organism evidence="2 3">
    <name type="scientific">Gracilibacillus boraciitolerans JCM 21714</name>
    <dbReference type="NCBI Taxonomy" id="1298598"/>
    <lineage>
        <taxon>Bacteria</taxon>
        <taxon>Bacillati</taxon>
        <taxon>Bacillota</taxon>
        <taxon>Bacilli</taxon>
        <taxon>Bacillales</taxon>
        <taxon>Bacillaceae</taxon>
        <taxon>Gracilibacillus</taxon>
    </lineage>
</organism>
<protein>
    <recommendedName>
        <fullName evidence="1">PcRGLX/YetA-like C-terminal alpha/alpha toroid domain-containing protein</fullName>
    </recommendedName>
</protein>
<dbReference type="STRING" id="1298598.JCM21714_4421"/>
<reference evidence="2 3" key="1">
    <citation type="journal article" date="2014" name="Genome Announc.">
        <title>Draft Genome Sequence of the Boron-Tolerant and Moderately Halotolerant Bacterium Gracilibacillus boraciitolerans JCM 21714T.</title>
        <authorList>
            <person name="Ahmed I."/>
            <person name="Oshima K."/>
            <person name="Suda W."/>
            <person name="Kitamura K."/>
            <person name="Iida T."/>
            <person name="Ohmori Y."/>
            <person name="Fujiwara T."/>
            <person name="Hattori M."/>
            <person name="Ohkuma M."/>
        </authorList>
    </citation>
    <scope>NUCLEOTIDE SEQUENCE [LARGE SCALE GENOMIC DNA]</scope>
    <source>
        <strain evidence="2 3">JCM 21714</strain>
    </source>
</reference>
<gene>
    <name evidence="2" type="ORF">JCM21714_4421</name>
</gene>
<evidence type="ECO:0000259" key="1">
    <source>
        <dbReference type="Pfam" id="PF21346"/>
    </source>
</evidence>
<sequence length="259" mass="30257">MASLHKYYFYLTGDERVGEIINQVKDIDQKIDELPPMREFYDKKENITPVRTGPDWSAFLSNWLYQWETKKSSNYECYIKDTITDIKNAPPLQLLSGPVFYYQKEKHKLIHMDDGTLGDYHMVIAFGAPQVWMELESLLEEEEWKRMIADFGAFYLLSDKEMKQQTNGKLAKEMFAWPMFSTGLVAYAANYFQDESLAEKAWDLLISNPLMDLQLNTIESWSKLIESEHISTNGVSQWCLNVMMCLKLIRDSLPNINVQ</sequence>
<feature type="domain" description="PcRGLX/YetA-like C-terminal alpha/alpha toroid" evidence="1">
    <location>
        <begin position="2"/>
        <end position="253"/>
    </location>
</feature>
<dbReference type="Pfam" id="PF21346">
    <property type="entry name" value="PcRGLX_3rd"/>
    <property type="match status" value="1"/>
</dbReference>
<dbReference type="InterPro" id="IPR048331">
    <property type="entry name" value="PcRGLX/YetA_3rd"/>
</dbReference>
<evidence type="ECO:0000313" key="2">
    <source>
        <dbReference type="EMBL" id="GAE95207.1"/>
    </source>
</evidence>
<dbReference type="EMBL" id="BAVS01000043">
    <property type="protein sequence ID" value="GAE95207.1"/>
    <property type="molecule type" value="Genomic_DNA"/>
</dbReference>
<accession>W4VPS5</accession>
<dbReference type="eggNOG" id="ENOG502Z86X">
    <property type="taxonomic scope" value="Bacteria"/>
</dbReference>
<dbReference type="InterPro" id="IPR045793">
    <property type="entry name" value="PcRGLX/YetA-like"/>
</dbReference>
<dbReference type="RefSeq" id="WP_052000832.1">
    <property type="nucleotide sequence ID" value="NZ_BAVS01000043.1"/>
</dbReference>
<dbReference type="PANTHER" id="PTHR40081:SF1">
    <property type="entry name" value="TAT PATHWAY SIGNAL SEQUENCE DOMAIN PROTEIN"/>
    <property type="match status" value="1"/>
</dbReference>
<keyword evidence="3" id="KW-1185">Reference proteome</keyword>
<dbReference type="PANTHER" id="PTHR40081">
    <property type="entry name" value="CONCANAVALIN A-LIKE LECTIN/GLUCANASE"/>
    <property type="match status" value="1"/>
</dbReference>